<evidence type="ECO:0000313" key="1">
    <source>
        <dbReference type="EMBL" id="KOX72324.1"/>
    </source>
</evidence>
<evidence type="ECO:0000313" key="2">
    <source>
        <dbReference type="Proteomes" id="UP000053105"/>
    </source>
</evidence>
<dbReference type="Proteomes" id="UP000053105">
    <property type="component" value="Unassembled WGS sequence"/>
</dbReference>
<dbReference type="EMBL" id="KQ435821">
    <property type="protein sequence ID" value="KOX72324.1"/>
    <property type="molecule type" value="Genomic_DNA"/>
</dbReference>
<keyword evidence="2" id="KW-1185">Reference proteome</keyword>
<sequence length="146" mass="16697">MAESHVAKSIDKDRLDNSATIWLMSSRVGFTLNTGGLCNLWQLHRFVSATQFSNYKLSTVFLLTMIQQHRYKQMYKATTSRIPFRTIQALAQIVGLGWFEDVRRHELVQEIIASLSQGQSEITFGALEIRRGHVQASLKIIQDRLS</sequence>
<proteinExistence type="predicted"/>
<protein>
    <submittedName>
        <fullName evidence="1">Uncharacterized protein</fullName>
    </submittedName>
</protein>
<gene>
    <name evidence="1" type="ORF">WN51_01422</name>
</gene>
<organism evidence="1 2">
    <name type="scientific">Melipona quadrifasciata</name>
    <dbReference type="NCBI Taxonomy" id="166423"/>
    <lineage>
        <taxon>Eukaryota</taxon>
        <taxon>Metazoa</taxon>
        <taxon>Ecdysozoa</taxon>
        <taxon>Arthropoda</taxon>
        <taxon>Hexapoda</taxon>
        <taxon>Insecta</taxon>
        <taxon>Pterygota</taxon>
        <taxon>Neoptera</taxon>
        <taxon>Endopterygota</taxon>
        <taxon>Hymenoptera</taxon>
        <taxon>Apocrita</taxon>
        <taxon>Aculeata</taxon>
        <taxon>Apoidea</taxon>
        <taxon>Anthophila</taxon>
        <taxon>Apidae</taxon>
        <taxon>Melipona</taxon>
    </lineage>
</organism>
<reference evidence="1 2" key="1">
    <citation type="submission" date="2015-07" db="EMBL/GenBank/DDBJ databases">
        <title>The genome of Melipona quadrifasciata.</title>
        <authorList>
            <person name="Pan H."/>
            <person name="Kapheim K."/>
        </authorList>
    </citation>
    <scope>NUCLEOTIDE SEQUENCE [LARGE SCALE GENOMIC DNA]</scope>
    <source>
        <strain evidence="1">0111107301</strain>
        <tissue evidence="1">Whole body</tissue>
    </source>
</reference>
<accession>A0A0N0U4S1</accession>
<name>A0A0N0U4S1_9HYME</name>
<dbReference type="AlphaFoldDB" id="A0A0N0U4S1"/>